<proteinExistence type="predicted"/>
<dbReference type="AlphaFoldDB" id="A0A7W9SPR8"/>
<sequence>MRIVRHATVRALCSYLVSIDTDQVHAIQPIPPAAAIVPTTVRVVPYLKKVRQVYHELSRMPRFQVRLGLLVGVSLG</sequence>
<comment type="caution">
    <text evidence="1">The sequence shown here is derived from an EMBL/GenBank/DDBJ whole genome shotgun (WGS) entry which is preliminary data.</text>
</comment>
<keyword evidence="2" id="KW-1185">Reference proteome</keyword>
<protein>
    <submittedName>
        <fullName evidence="1">Uncharacterized protein</fullName>
    </submittedName>
</protein>
<dbReference type="EMBL" id="JACHGW010000002">
    <property type="protein sequence ID" value="MBB6050215.1"/>
    <property type="molecule type" value="Genomic_DNA"/>
</dbReference>
<reference evidence="1 2" key="1">
    <citation type="submission" date="2020-08" db="EMBL/GenBank/DDBJ databases">
        <title>Genomic Encyclopedia of Type Strains, Phase IV (KMG-IV): sequencing the most valuable type-strain genomes for metagenomic binning, comparative biology and taxonomic classification.</title>
        <authorList>
            <person name="Goeker M."/>
        </authorList>
    </citation>
    <scope>NUCLEOTIDE SEQUENCE [LARGE SCALE GENOMIC DNA]</scope>
    <source>
        <strain evidence="1 2">DSM 23562</strain>
    </source>
</reference>
<accession>A0A7W9SPR8</accession>
<organism evidence="1 2">
    <name type="scientific">Armatimonas rosea</name>
    <dbReference type="NCBI Taxonomy" id="685828"/>
    <lineage>
        <taxon>Bacteria</taxon>
        <taxon>Bacillati</taxon>
        <taxon>Armatimonadota</taxon>
        <taxon>Armatimonadia</taxon>
        <taxon>Armatimonadales</taxon>
        <taxon>Armatimonadaceae</taxon>
        <taxon>Armatimonas</taxon>
    </lineage>
</organism>
<dbReference type="Proteomes" id="UP000520814">
    <property type="component" value="Unassembled WGS sequence"/>
</dbReference>
<evidence type="ECO:0000313" key="2">
    <source>
        <dbReference type="Proteomes" id="UP000520814"/>
    </source>
</evidence>
<name>A0A7W9SPR8_ARMRO</name>
<gene>
    <name evidence="1" type="ORF">HNQ39_002006</name>
</gene>
<evidence type="ECO:0000313" key="1">
    <source>
        <dbReference type="EMBL" id="MBB6050215.1"/>
    </source>
</evidence>